<evidence type="ECO:0000259" key="3">
    <source>
        <dbReference type="PROSITE" id="PS50181"/>
    </source>
</evidence>
<dbReference type="PANTHER" id="PTHR13318">
    <property type="entry name" value="PARTNER OF PAIRED, ISOFORM B-RELATED"/>
    <property type="match status" value="1"/>
</dbReference>
<dbReference type="SUPFAM" id="SSF81383">
    <property type="entry name" value="F-box domain"/>
    <property type="match status" value="1"/>
</dbReference>
<dbReference type="InterPro" id="IPR006553">
    <property type="entry name" value="Leu-rich_rpt_Cys-con_subtyp"/>
</dbReference>
<organism evidence="4 5">
    <name type="scientific">Entomortierella chlamydospora</name>
    <dbReference type="NCBI Taxonomy" id="101097"/>
    <lineage>
        <taxon>Eukaryota</taxon>
        <taxon>Fungi</taxon>
        <taxon>Fungi incertae sedis</taxon>
        <taxon>Mucoromycota</taxon>
        <taxon>Mortierellomycotina</taxon>
        <taxon>Mortierellomycetes</taxon>
        <taxon>Mortierellales</taxon>
        <taxon>Mortierellaceae</taxon>
        <taxon>Entomortierella</taxon>
    </lineage>
</organism>
<dbReference type="PROSITE" id="PS50005">
    <property type="entry name" value="TPR"/>
    <property type="match status" value="1"/>
</dbReference>
<feature type="repeat" description="TPR" evidence="1">
    <location>
        <begin position="57"/>
        <end position="90"/>
    </location>
</feature>
<comment type="caution">
    <text evidence="4">The sequence shown here is derived from an EMBL/GenBank/DDBJ whole genome shotgun (WGS) entry which is preliminary data.</text>
</comment>
<keyword evidence="1" id="KW-0802">TPR repeat</keyword>
<evidence type="ECO:0000313" key="4">
    <source>
        <dbReference type="EMBL" id="KAG0010645.1"/>
    </source>
</evidence>
<dbReference type="InterPro" id="IPR019734">
    <property type="entry name" value="TPR_rpt"/>
</dbReference>
<dbReference type="InterPro" id="IPR011990">
    <property type="entry name" value="TPR-like_helical_dom_sf"/>
</dbReference>
<accession>A0A9P6MRF1</accession>
<dbReference type="InterPro" id="IPR001810">
    <property type="entry name" value="F-box_dom"/>
</dbReference>
<reference evidence="4" key="1">
    <citation type="journal article" date="2020" name="Fungal Divers.">
        <title>Resolving the Mortierellaceae phylogeny through synthesis of multi-gene phylogenetics and phylogenomics.</title>
        <authorList>
            <person name="Vandepol N."/>
            <person name="Liber J."/>
            <person name="Desiro A."/>
            <person name="Na H."/>
            <person name="Kennedy M."/>
            <person name="Barry K."/>
            <person name="Grigoriev I.V."/>
            <person name="Miller A.N."/>
            <person name="O'Donnell K."/>
            <person name="Stajich J.E."/>
            <person name="Bonito G."/>
        </authorList>
    </citation>
    <scope>NUCLEOTIDE SEQUENCE</scope>
    <source>
        <strain evidence="4">NRRL 2769</strain>
    </source>
</reference>
<dbReference type="InterPro" id="IPR036047">
    <property type="entry name" value="F-box-like_dom_sf"/>
</dbReference>
<dbReference type="Pfam" id="PF00646">
    <property type="entry name" value="F-box"/>
    <property type="match status" value="1"/>
</dbReference>
<dbReference type="AlphaFoldDB" id="A0A9P6MRF1"/>
<dbReference type="Proteomes" id="UP000703661">
    <property type="component" value="Unassembled WGS sequence"/>
</dbReference>
<dbReference type="Gene3D" id="3.80.10.10">
    <property type="entry name" value="Ribonuclease Inhibitor"/>
    <property type="match status" value="2"/>
</dbReference>
<dbReference type="Gene3D" id="1.25.40.10">
    <property type="entry name" value="Tetratricopeptide repeat domain"/>
    <property type="match status" value="1"/>
</dbReference>
<dbReference type="SMART" id="SM00367">
    <property type="entry name" value="LRR_CC"/>
    <property type="match status" value="6"/>
</dbReference>
<dbReference type="SUPFAM" id="SSF48452">
    <property type="entry name" value="TPR-like"/>
    <property type="match status" value="1"/>
</dbReference>
<dbReference type="GO" id="GO:0031146">
    <property type="term" value="P:SCF-dependent proteasomal ubiquitin-dependent protein catabolic process"/>
    <property type="evidence" value="ECO:0007669"/>
    <property type="project" value="TreeGrafter"/>
</dbReference>
<dbReference type="SUPFAM" id="SSF52047">
    <property type="entry name" value="RNI-like"/>
    <property type="match status" value="1"/>
</dbReference>
<feature type="region of interest" description="Disordered" evidence="2">
    <location>
        <begin position="1"/>
        <end position="26"/>
    </location>
</feature>
<keyword evidence="5" id="KW-1185">Reference proteome</keyword>
<protein>
    <recommendedName>
        <fullName evidence="3">F-box domain-containing protein</fullName>
    </recommendedName>
</protein>
<proteinExistence type="predicted"/>
<gene>
    <name evidence="4" type="ORF">BGZ80_001292</name>
</gene>
<sequence>MSGRNTPNVMAVKQRPSPYSRPTAKQPSIVAGQRQLGQLVSPKPSPVAALPVELVPVNDLVQLARKSFSAKDFAAAVQYLTRALTIAPKDINLLDSRAASFEKVGGFNDALTDAKAMIRNHPQNPKGYLRAGKILRLQQNFKSSTKIYVAGAERCDNSSKEYETLARIAKEMCAKLEDIAKAEARVLDPMDRLPYELIVVIFDKLSFTERVRCLTISKKWMSYLGSVRQFWQSIELARRIPSSYQIPHHSLYTPTQPDQESNNKVTNRTVLSLVKNTPPRALHLGCAQQLTGSLFTQLTKMRRTAALETLTLRMNPKVYEHEFSLFWSATPKLRFLDLHGCFGVTDGAVVSVLDRCPMLEELDISECRITEACFMINCAVPLSNMKKLIIGRWEVQFAKEGIDSLVSRFPNLVTLDIRTMRPRGIEALESIGQLKMLKHLYTDSIETSGEAVTTFVLQQWVAGIQNLESLQMNACKGVSDSMIQLIAAGSAEPGSTRRGWSHSLKMLDLSSSPYLTCEGLEFLRANPLPHLHTLILNKCSRVSEQGLRYAVASSGTELCRLECTGYSNVSDKLLFEIKDHCPKIEALHIANSGLVTGIGLMALVNERGRGLQRICVDDCSGVSVDAVERARAVLGENSRVLFRFHRSHR</sequence>
<evidence type="ECO:0000256" key="2">
    <source>
        <dbReference type="SAM" id="MobiDB-lite"/>
    </source>
</evidence>
<name>A0A9P6MRF1_9FUNG</name>
<dbReference type="PROSITE" id="PS50181">
    <property type="entry name" value="FBOX"/>
    <property type="match status" value="1"/>
</dbReference>
<dbReference type="GO" id="GO:0019005">
    <property type="term" value="C:SCF ubiquitin ligase complex"/>
    <property type="evidence" value="ECO:0007669"/>
    <property type="project" value="TreeGrafter"/>
</dbReference>
<feature type="domain" description="F-box" evidence="3">
    <location>
        <begin position="187"/>
        <end position="234"/>
    </location>
</feature>
<evidence type="ECO:0000256" key="1">
    <source>
        <dbReference type="PROSITE-ProRule" id="PRU00339"/>
    </source>
</evidence>
<dbReference type="EMBL" id="JAAAID010001293">
    <property type="protein sequence ID" value="KAG0010645.1"/>
    <property type="molecule type" value="Genomic_DNA"/>
</dbReference>
<dbReference type="InterPro" id="IPR032675">
    <property type="entry name" value="LRR_dom_sf"/>
</dbReference>
<evidence type="ECO:0000313" key="5">
    <source>
        <dbReference type="Proteomes" id="UP000703661"/>
    </source>
</evidence>